<comment type="similarity">
    <text evidence="1 3">Belongs to the plant LTP family.</text>
</comment>
<evidence type="ECO:0000313" key="6">
    <source>
        <dbReference type="EMBL" id="KAF5728572.1"/>
    </source>
</evidence>
<dbReference type="GO" id="GO:0008289">
    <property type="term" value="F:lipid binding"/>
    <property type="evidence" value="ECO:0007669"/>
    <property type="project" value="UniProtKB-KW"/>
</dbReference>
<keyword evidence="4" id="KW-0732">Signal</keyword>
<dbReference type="InterPro" id="IPR036312">
    <property type="entry name" value="Bifun_inhib/LTP/seed_sf"/>
</dbReference>
<keyword evidence="3" id="KW-0446">Lipid-binding</keyword>
<comment type="function">
    <text evidence="3">Plant non-specific lipid-transfer proteins transfer phospholipids as well as galactolipids across membranes. May play a role in wax or cutin deposition in the cell walls of expanding epidermal cells and certain secretory tissues.</text>
</comment>
<evidence type="ECO:0000256" key="2">
    <source>
        <dbReference type="ARBA" id="ARBA00023157"/>
    </source>
</evidence>
<accession>A0A7J7C366</accession>
<dbReference type="GO" id="GO:0006869">
    <property type="term" value="P:lipid transport"/>
    <property type="evidence" value="ECO:0007669"/>
    <property type="project" value="InterPro"/>
</dbReference>
<keyword evidence="2" id="KW-1015">Disulfide bond</keyword>
<dbReference type="EMBL" id="JAAARO010000021">
    <property type="protein sequence ID" value="KAF5728572.1"/>
    <property type="molecule type" value="Genomic_DNA"/>
</dbReference>
<protein>
    <recommendedName>
        <fullName evidence="3">Non-specific lipid-transfer protein</fullName>
    </recommendedName>
</protein>
<name>A0A7J7C366_TRIWF</name>
<dbReference type="SMART" id="SM00499">
    <property type="entry name" value="AAI"/>
    <property type="match status" value="1"/>
</dbReference>
<keyword evidence="7" id="KW-1185">Reference proteome</keyword>
<sequence>MARSICIVFLVIFGMRAANVVQAISCTQSLLSLLPCLPFFTTPIPMPSVQCCVAVASLNLEANTKEIRQELCNCFKSAFTSYGVLPEKAKQVPQLCNVPVPVPIDPNIDCNTLNQFDYSKTNGNPKISSTGD</sequence>
<evidence type="ECO:0000256" key="3">
    <source>
        <dbReference type="RuleBase" id="RU000628"/>
    </source>
</evidence>
<evidence type="ECO:0000259" key="5">
    <source>
        <dbReference type="SMART" id="SM00499"/>
    </source>
</evidence>
<dbReference type="Proteomes" id="UP000593562">
    <property type="component" value="Unassembled WGS sequence"/>
</dbReference>
<evidence type="ECO:0000256" key="4">
    <source>
        <dbReference type="SAM" id="SignalP"/>
    </source>
</evidence>
<gene>
    <name evidence="6" type="ORF">HS088_TW21G00720</name>
</gene>
<evidence type="ECO:0000313" key="7">
    <source>
        <dbReference type="Proteomes" id="UP000593562"/>
    </source>
</evidence>
<dbReference type="Pfam" id="PF00234">
    <property type="entry name" value="Tryp_alpha_amyl"/>
    <property type="match status" value="1"/>
</dbReference>
<dbReference type="Gene3D" id="1.10.110.10">
    <property type="entry name" value="Plant lipid-transfer and hydrophobic proteins"/>
    <property type="match status" value="1"/>
</dbReference>
<feature type="chain" id="PRO_5029462294" description="Non-specific lipid-transfer protein" evidence="4">
    <location>
        <begin position="24"/>
        <end position="132"/>
    </location>
</feature>
<dbReference type="PRINTS" id="PR00382">
    <property type="entry name" value="LIPIDTRNSFER"/>
</dbReference>
<dbReference type="CDD" id="cd01960">
    <property type="entry name" value="nsLTP1"/>
    <property type="match status" value="1"/>
</dbReference>
<dbReference type="InParanoid" id="A0A7J7C366"/>
<dbReference type="AlphaFoldDB" id="A0A7J7C366"/>
<organism evidence="6 7">
    <name type="scientific">Tripterygium wilfordii</name>
    <name type="common">Thunder God vine</name>
    <dbReference type="NCBI Taxonomy" id="458696"/>
    <lineage>
        <taxon>Eukaryota</taxon>
        <taxon>Viridiplantae</taxon>
        <taxon>Streptophyta</taxon>
        <taxon>Embryophyta</taxon>
        <taxon>Tracheophyta</taxon>
        <taxon>Spermatophyta</taxon>
        <taxon>Magnoliopsida</taxon>
        <taxon>eudicotyledons</taxon>
        <taxon>Gunneridae</taxon>
        <taxon>Pentapetalae</taxon>
        <taxon>rosids</taxon>
        <taxon>fabids</taxon>
        <taxon>Celastrales</taxon>
        <taxon>Celastraceae</taxon>
        <taxon>Tripterygium</taxon>
    </lineage>
</organism>
<dbReference type="InterPro" id="IPR000528">
    <property type="entry name" value="Plant_nsLTP"/>
</dbReference>
<feature type="signal peptide" evidence="4">
    <location>
        <begin position="1"/>
        <end position="23"/>
    </location>
</feature>
<comment type="caution">
    <text evidence="6">The sequence shown here is derived from an EMBL/GenBank/DDBJ whole genome shotgun (WGS) entry which is preliminary data.</text>
</comment>
<keyword evidence="3" id="KW-0813">Transport</keyword>
<dbReference type="PANTHER" id="PTHR33076">
    <property type="entry name" value="NON-SPECIFIC LIPID-TRANSFER PROTEIN 2-RELATED"/>
    <property type="match status" value="1"/>
</dbReference>
<dbReference type="SUPFAM" id="SSF47699">
    <property type="entry name" value="Bifunctional inhibitor/lipid-transfer protein/seed storage 2S albumin"/>
    <property type="match status" value="1"/>
</dbReference>
<feature type="domain" description="Bifunctional inhibitor/plant lipid transfer protein/seed storage helical" evidence="5">
    <location>
        <begin position="26"/>
        <end position="110"/>
    </location>
</feature>
<dbReference type="PROSITE" id="PS00597">
    <property type="entry name" value="PLANT_LTP"/>
    <property type="match status" value="1"/>
</dbReference>
<reference evidence="6 7" key="1">
    <citation type="journal article" date="2020" name="Nat. Commun.">
        <title>Genome of Tripterygium wilfordii and identification of cytochrome P450 involved in triptolide biosynthesis.</title>
        <authorList>
            <person name="Tu L."/>
            <person name="Su P."/>
            <person name="Zhang Z."/>
            <person name="Gao L."/>
            <person name="Wang J."/>
            <person name="Hu T."/>
            <person name="Zhou J."/>
            <person name="Zhang Y."/>
            <person name="Zhao Y."/>
            <person name="Liu Y."/>
            <person name="Song Y."/>
            <person name="Tong Y."/>
            <person name="Lu Y."/>
            <person name="Yang J."/>
            <person name="Xu C."/>
            <person name="Jia M."/>
            <person name="Peters R.J."/>
            <person name="Huang L."/>
            <person name="Gao W."/>
        </authorList>
    </citation>
    <scope>NUCLEOTIDE SEQUENCE [LARGE SCALE GENOMIC DNA]</scope>
    <source>
        <strain evidence="7">cv. XIE 37</strain>
        <tissue evidence="6">Leaf</tissue>
    </source>
</reference>
<proteinExistence type="inferred from homology"/>
<dbReference type="InterPro" id="IPR016140">
    <property type="entry name" value="Bifunc_inhib/LTP/seed_store"/>
</dbReference>
<evidence type="ECO:0000256" key="1">
    <source>
        <dbReference type="ARBA" id="ARBA00009748"/>
    </source>
</evidence>